<dbReference type="SUPFAM" id="SSF53098">
    <property type="entry name" value="Ribonuclease H-like"/>
    <property type="match status" value="1"/>
</dbReference>
<organism evidence="6 7">
    <name type="scientific">Hibiscus syriacus</name>
    <name type="common">Rose of Sharon</name>
    <dbReference type="NCBI Taxonomy" id="106335"/>
    <lineage>
        <taxon>Eukaryota</taxon>
        <taxon>Viridiplantae</taxon>
        <taxon>Streptophyta</taxon>
        <taxon>Embryophyta</taxon>
        <taxon>Tracheophyta</taxon>
        <taxon>Spermatophyta</taxon>
        <taxon>Magnoliopsida</taxon>
        <taxon>eudicotyledons</taxon>
        <taxon>Gunneridae</taxon>
        <taxon>Pentapetalae</taxon>
        <taxon>rosids</taxon>
        <taxon>malvids</taxon>
        <taxon>Malvales</taxon>
        <taxon>Malvaceae</taxon>
        <taxon>Malvoideae</taxon>
        <taxon>Hibiscus</taxon>
    </lineage>
</organism>
<keyword evidence="7" id="KW-1185">Reference proteome</keyword>
<dbReference type="InterPro" id="IPR035979">
    <property type="entry name" value="RBD_domain_sf"/>
</dbReference>
<feature type="domain" description="Tudor" evidence="4">
    <location>
        <begin position="2364"/>
        <end position="2429"/>
    </location>
</feature>
<dbReference type="InterPro" id="IPR035437">
    <property type="entry name" value="SNase_OB-fold_sf"/>
</dbReference>
<feature type="domain" description="TNase-like" evidence="5">
    <location>
        <begin position="322"/>
        <end position="466"/>
    </location>
</feature>
<feature type="region of interest" description="Disordered" evidence="2">
    <location>
        <begin position="777"/>
        <end position="801"/>
    </location>
</feature>
<dbReference type="Pfam" id="PF00565">
    <property type="entry name" value="SNase"/>
    <property type="match status" value="4"/>
</dbReference>
<dbReference type="SUPFAM" id="SSF54928">
    <property type="entry name" value="RNA-binding domain, RBD"/>
    <property type="match status" value="1"/>
</dbReference>
<dbReference type="PANTHER" id="PTHR12302:SF2">
    <property type="entry name" value="STAPHYLOCOCCAL NUCLEASE DOMAIN-CONTAINING PROTEIN 1"/>
    <property type="match status" value="1"/>
</dbReference>
<dbReference type="GO" id="GO:0005634">
    <property type="term" value="C:nucleus"/>
    <property type="evidence" value="ECO:0007669"/>
    <property type="project" value="TreeGrafter"/>
</dbReference>
<evidence type="ECO:0000259" key="3">
    <source>
        <dbReference type="PROSITE" id="PS50102"/>
    </source>
</evidence>
<dbReference type="GO" id="GO:0006402">
    <property type="term" value="P:mRNA catabolic process"/>
    <property type="evidence" value="ECO:0007669"/>
    <property type="project" value="TreeGrafter"/>
</dbReference>
<evidence type="ECO:0000259" key="5">
    <source>
        <dbReference type="PROSITE" id="PS50830"/>
    </source>
</evidence>
<dbReference type="PROSITE" id="PS50102">
    <property type="entry name" value="RRM"/>
    <property type="match status" value="1"/>
</dbReference>
<dbReference type="CDD" id="cd01650">
    <property type="entry name" value="RT_nLTR_like"/>
    <property type="match status" value="1"/>
</dbReference>
<dbReference type="PROSITE" id="PS50304">
    <property type="entry name" value="TUDOR"/>
    <property type="match status" value="1"/>
</dbReference>
<sequence length="2579" mass="286203">MAAPAAGGTGWPGPPPEKTITLASLIAPRLARRGGVDEPFAWDSREYLRKLCIGKEVTFRVEYTVPSIGREFGTVYLGGDKNIAMLVVSGGWAKVPGAAEASIRNLPPSAIGDPSNLDAMGLLAANKGRPMQGIVEQVRDGSTVRVYLLPDFQFVQVFVAGIQSPSMGRRAAAETVVETDFTSDEQNGDVSAAPAVLTSAQRLAASSTASAEVSPDPFGPEAKYFTEVRCLNREVRIVLEGVDKFSNLIGSVYYPEGDTAKDLAMELLENGLAKYVEWSANMMEDDNKRQLKSAELQAKKARLRMWTNYIPPATNSKAIHDQNFTGKVVEVVSGDCIVVADDSIPYGSPLAERRVNLSSIRCPKMGNPRRDEKPAAYAREAKEFLRTRLIGKQVTVQMEYSRKVSVADGAAAVAAPGDSRVMDFGSVFLMSSIKGDGDEVSVAIPFTAGNQQLGLNVAELGVGRGFGTKGIHSAKDPPVMHIQDLTMASSKKARDFLPFLNRGRIPAVVEFVLSGHRFKLLIPKETCSVAFSFSGVRCPGREEPYSDEAIALMRRKIMQRDVVVEIETVDRTGTFLGSLWESKTNMAVTLLEAGLAKLQTSFGNDRIPDAHLLEQAEQSAKRQKLKIWENYVEGEEVSNGQAAVESKQKELLQVVVTEVLGGGKFYVQTVGDQRVSAIQKQLASLNIEEAPVIGAFNPKKGDIVLAQFSMDNSWNRAMVFIPFINNRPKYKVSTFAFVHFASKEDLCNAVDKMNNALIDGRRILVAVAKYEKISGSKRQRDGRADGVNRAGISGGMGRRLPPQDDRVRRMEMLDKFHDGRSYKEAVVGWRIGSGLDRLFGIFDIFELHVVQKALRNEGINVKVVRWGFAKNACLVVFQSVEEKKLAWKENGKLCPSGLKGWSRVVSRWGKLVKIKDETAQRADCRVAQMLLRVVSPFDIPDHTSVTTNGRKFLIKIKVDGGDDFFPDFSDLAEEVVPENPSVENSSGWNTEDGQAQHGGHVGCQEMSESHNRVLEWVADSQRCNVTDSERVDFSPHEKSEDLFESLGGIQLTGLEQENCLNSMGRSPFSSDTIKDSVGVEVGGGAPVGLKLISLRDGSQTCSASSLSMKTAPVGRKSSEVIIKLIVGRSLERFGIRLRNCNKMQDCKEKSRGVFNGETGRALISRGCLSDVPEAADAGDTFPLLVEEAIATWEISKMLGISFKEGKEAFIQKIVELEKGGLGKKEKHRVVQNLVSEKKPSFLFLQETKLEKLPMSFLRRSGLNGLQGSVESPAIGSSGGSSLITLGVASNVYGPSVEEEKAAFFDELGLFLNGFSIPLCVGGDFNAYLNEEEKLGRGHNRNSLETFNHFIQQTGLIDLPLVGGNFTWSSYRDLPTVVRLDRFLVNCNFSAEFAGINQFLLPKSISDHNAIFLESGADNWGKRPFRLFNYLLSEDGFEEMVVESVKRFKEENSGVGILSMLRNTKSAIKCWSGDRNQFPRMDISMLEDKIHQIEKGMQHHPPSNDVVISTELRLLRNELWRLLRIEEQIWVQKSREKWVKGGDRNSKFFHTCASIRRRLNSLYALNVDGVITKDPGLIKSRVREHFFKAFNCCSTMEVEGINLDFAKISLQQNLLEKEFTEDEIWGPLILDSKAPGPDGLNMGFFKTFWLSLKGDILKFFHNFYLGKEWEHGINHSFLTLIPKGSNVGSLDDFRPISLVGGMYKILSKCLARRLRCCINDIISDSQFAFIHGRQILDCSFIANEGIDLWRKRGLKGCDLSWIRMCVSTASVSVLVNGVPTDEFPMARGLRQVSSGLFSGLVVGKDEASVNLSHLQFADDLIIFCSASKTQIVNVKRILRVFEFMTGLELNLSKSRLFGININEEELLQWANAIGCPVGHFPAEYLGLPLGAKRNSMMLWDPVVQKFHSKLAGWKAKTLSMAGRLVLLKAVLGSLPIYFMSLFKMPSSVSVKLNSIMARFLWGGGVEARKIHWVNWTKVCSDKSVGGLGAMNISLMNRALLGRWSWRFANDKDSVWKKYGKLYEFGEFRSSVWSWHVNLRRNLSEWELVQYSDLMTLIHNIPLFSGVIGWVGLVWQWEGVYTVSSSVKSCRPVGITDPFWNKFVWRERCLLECLLWQVVHQRLPVKVELQRRGVSTIVDVACPFCGEADETSAHLFFSCSVVWSLWNKFLIFWGVSSVFQDNAHSFMVAWDELVPKSKIWSFIPGVVLWTMWKGRNAIVFEGGKVDQIDLFFLARCRLAAWFLAYYKAVSIPKDSLICDPSLGDCCSLLSSPIIKTVSWSKPPEGFIKLNVDAAVTADWRKSGVGGILRDHDGSVVGSFQEAAGPGPPVLLELKAIVKGLSFFDSLQQRFKERLIVESDSKLAVDWVKNINRCPYVYLDIVTAIGGKIVNAPRGGVLSPNDKFEVFYIDYGNQEEVPYSQLRPLDPSVAASPGLAQLCSLAFLKVPSLDDEFGTEAAQFLSEQTLGSSLRFTSMIEERDVSGGKVKGQGTGTVLIVTLVAEKSELNINTAMLQEGLARLEKRKRWESKDRKSVIDNLENFQKEAKTGRRGIWQYGDVGSDDDEDLPPLSAAVAKKTGAAKR</sequence>
<evidence type="ECO:0000256" key="1">
    <source>
        <dbReference type="PROSITE-ProRule" id="PRU00176"/>
    </source>
</evidence>
<dbReference type="InterPro" id="IPR036397">
    <property type="entry name" value="RNaseH_sf"/>
</dbReference>
<dbReference type="FunFam" id="2.40.50.90:FF:000011">
    <property type="entry name" value="Ribonuclease"/>
    <property type="match status" value="1"/>
</dbReference>
<dbReference type="SUPFAM" id="SSF50199">
    <property type="entry name" value="Staphylococcal nuclease"/>
    <property type="match status" value="5"/>
</dbReference>
<dbReference type="InterPro" id="IPR016071">
    <property type="entry name" value="Staphylococal_nuclease_OB-fold"/>
</dbReference>
<dbReference type="Gene3D" id="2.40.50.90">
    <property type="match status" value="6"/>
</dbReference>
<feature type="domain" description="RRM" evidence="3">
    <location>
        <begin position="663"/>
        <end position="770"/>
    </location>
</feature>
<dbReference type="SMART" id="SM00318">
    <property type="entry name" value="SNc"/>
    <property type="match status" value="4"/>
</dbReference>
<dbReference type="InterPro" id="IPR002999">
    <property type="entry name" value="Tudor"/>
</dbReference>
<keyword evidence="1" id="KW-0694">RNA-binding</keyword>
<dbReference type="Proteomes" id="UP000436088">
    <property type="component" value="Unassembled WGS sequence"/>
</dbReference>
<dbReference type="InterPro" id="IPR005135">
    <property type="entry name" value="Endo/exonuclease/phosphatase"/>
</dbReference>
<dbReference type="SUPFAM" id="SSF56219">
    <property type="entry name" value="DNase I-like"/>
    <property type="match status" value="1"/>
</dbReference>
<reference evidence="6" key="1">
    <citation type="submission" date="2019-09" db="EMBL/GenBank/DDBJ databases">
        <title>Draft genome information of white flower Hibiscus syriacus.</title>
        <authorList>
            <person name="Kim Y.-M."/>
        </authorList>
    </citation>
    <scope>NUCLEOTIDE SEQUENCE [LARGE SCALE GENOMIC DNA]</scope>
    <source>
        <strain evidence="6">YM2019G1</strain>
    </source>
</reference>
<dbReference type="InterPro" id="IPR044730">
    <property type="entry name" value="RNase_H-like_dom_plant"/>
</dbReference>
<dbReference type="GO" id="GO:0004523">
    <property type="term" value="F:RNA-DNA hybrid ribonuclease activity"/>
    <property type="evidence" value="ECO:0007669"/>
    <property type="project" value="InterPro"/>
</dbReference>
<dbReference type="Gene3D" id="3.60.10.10">
    <property type="entry name" value="Endonuclease/exonuclease/phosphatase"/>
    <property type="match status" value="1"/>
</dbReference>
<proteinExistence type="predicted"/>
<name>A0A6A3CI70_HIBSY</name>
<dbReference type="Pfam" id="PF13456">
    <property type="entry name" value="RVT_3"/>
    <property type="match status" value="1"/>
</dbReference>
<dbReference type="GO" id="GO:0003723">
    <property type="term" value="F:RNA binding"/>
    <property type="evidence" value="ECO:0007669"/>
    <property type="project" value="UniProtKB-UniRule"/>
</dbReference>
<dbReference type="InterPro" id="IPR036691">
    <property type="entry name" value="Endo/exonu/phosph_ase_sf"/>
</dbReference>
<feature type="domain" description="TNase-like" evidence="5">
    <location>
        <begin position="503"/>
        <end position="630"/>
    </location>
</feature>
<evidence type="ECO:0000256" key="2">
    <source>
        <dbReference type="SAM" id="MobiDB-lite"/>
    </source>
</evidence>
<dbReference type="FunFam" id="2.40.50.90:FF:000018">
    <property type="entry name" value="Ribonuclease"/>
    <property type="match status" value="1"/>
</dbReference>
<feature type="region of interest" description="Disordered" evidence="2">
    <location>
        <begin position="2549"/>
        <end position="2579"/>
    </location>
</feature>
<dbReference type="InterPro" id="IPR026960">
    <property type="entry name" value="RVT-Znf"/>
</dbReference>
<comment type="caution">
    <text evidence="6">The sequence shown here is derived from an EMBL/GenBank/DDBJ whole genome shotgun (WGS) entry which is preliminary data.</text>
</comment>
<dbReference type="Pfam" id="PF03372">
    <property type="entry name" value="Exo_endo_phos"/>
    <property type="match status" value="1"/>
</dbReference>
<dbReference type="InterPro" id="IPR012337">
    <property type="entry name" value="RNaseH-like_sf"/>
</dbReference>
<evidence type="ECO:0000313" key="6">
    <source>
        <dbReference type="EMBL" id="KAE8727131.1"/>
    </source>
</evidence>
<feature type="compositionally biased region" description="Basic and acidic residues" evidence="2">
    <location>
        <begin position="777"/>
        <end position="786"/>
    </location>
</feature>
<dbReference type="EMBL" id="VEPZ02000320">
    <property type="protein sequence ID" value="KAE8727131.1"/>
    <property type="molecule type" value="Genomic_DNA"/>
</dbReference>
<dbReference type="Gene3D" id="2.30.30.140">
    <property type="match status" value="2"/>
</dbReference>
<dbReference type="Pfam" id="PF13966">
    <property type="entry name" value="zf-RVT"/>
    <property type="match status" value="1"/>
</dbReference>
<dbReference type="GO" id="GO:0005829">
    <property type="term" value="C:cytosol"/>
    <property type="evidence" value="ECO:0007669"/>
    <property type="project" value="TreeGrafter"/>
</dbReference>
<dbReference type="Pfam" id="PF00567">
    <property type="entry name" value="TUDOR"/>
    <property type="match status" value="2"/>
</dbReference>
<dbReference type="InterPro" id="IPR000504">
    <property type="entry name" value="RRM_dom"/>
</dbReference>
<feature type="domain" description="TNase-like" evidence="5">
    <location>
        <begin position="129"/>
        <end position="308"/>
    </location>
</feature>
<dbReference type="FunFam" id="2.40.50.90:FF:000015">
    <property type="entry name" value="Ribonuclease"/>
    <property type="match status" value="1"/>
</dbReference>
<dbReference type="PROSITE" id="PS50830">
    <property type="entry name" value="TNASE_3"/>
    <property type="match status" value="4"/>
</dbReference>
<protein>
    <submittedName>
        <fullName evidence="6">TUDOR-SN protein 1 isoform 2</fullName>
    </submittedName>
</protein>
<dbReference type="CDD" id="cd06222">
    <property type="entry name" value="RNase_H_like"/>
    <property type="match status" value="1"/>
</dbReference>
<accession>A0A6A3CI70</accession>
<dbReference type="Gene3D" id="3.30.420.10">
    <property type="entry name" value="Ribonuclease H-like superfamily/Ribonuclease H"/>
    <property type="match status" value="1"/>
</dbReference>
<dbReference type="FunFam" id="2.40.50.90:FF:000010">
    <property type="entry name" value="Ribonuclease"/>
    <property type="match status" value="1"/>
</dbReference>
<dbReference type="InterPro" id="IPR002156">
    <property type="entry name" value="RNaseH_domain"/>
</dbReference>
<feature type="domain" description="TNase-like" evidence="5">
    <location>
        <begin position="1"/>
        <end position="95"/>
    </location>
</feature>
<evidence type="ECO:0000313" key="7">
    <source>
        <dbReference type="Proteomes" id="UP000436088"/>
    </source>
</evidence>
<evidence type="ECO:0000259" key="4">
    <source>
        <dbReference type="PROSITE" id="PS50304"/>
    </source>
</evidence>
<gene>
    <name evidence="6" type="ORF">F3Y22_tig00005929pilonHSYRG00232</name>
</gene>
<dbReference type="PANTHER" id="PTHR12302">
    <property type="entry name" value="EBNA2 BINDING PROTEIN P100"/>
    <property type="match status" value="1"/>
</dbReference>